<dbReference type="Pfam" id="PF01636">
    <property type="entry name" value="APH"/>
    <property type="match status" value="1"/>
</dbReference>
<dbReference type="Gene3D" id="3.30.200.20">
    <property type="entry name" value="Phosphorylase Kinase, domain 1"/>
    <property type="match status" value="1"/>
</dbReference>
<accession>A0ABU8LHR6</accession>
<dbReference type="Proteomes" id="UP001371224">
    <property type="component" value="Unassembled WGS sequence"/>
</dbReference>
<dbReference type="InterPro" id="IPR041726">
    <property type="entry name" value="ACAD10_11_N"/>
</dbReference>
<evidence type="ECO:0000313" key="2">
    <source>
        <dbReference type="EMBL" id="MEJ1089832.1"/>
    </source>
</evidence>
<protein>
    <submittedName>
        <fullName evidence="2">Phosphotransferase family protein</fullName>
    </submittedName>
</protein>
<dbReference type="InterPro" id="IPR002575">
    <property type="entry name" value="Aminoglycoside_PTrfase"/>
</dbReference>
<feature type="domain" description="Aminoglycoside phosphotransferase" evidence="1">
    <location>
        <begin position="35"/>
        <end position="257"/>
    </location>
</feature>
<comment type="caution">
    <text evidence="2">The sequence shown here is derived from an EMBL/GenBank/DDBJ whole genome shotgun (WGS) entry which is preliminary data.</text>
</comment>
<keyword evidence="3" id="KW-1185">Reference proteome</keyword>
<evidence type="ECO:0000313" key="3">
    <source>
        <dbReference type="Proteomes" id="UP001371224"/>
    </source>
</evidence>
<dbReference type="PANTHER" id="PTHR47829:SF1">
    <property type="entry name" value="HAD FAMILY PHOSPHATASE"/>
    <property type="match status" value="1"/>
</dbReference>
<proteinExistence type="predicted"/>
<name>A0ABU8LHR6_9MICO</name>
<sequence>MTEIENAADPGMREHAVSAWFADNIPGVSGPVAFERIAGGRSNLTYRCRDERGTTWVLRRAPLGMGTSRSHDVLREADVLTRLAPTGVRVPAVLGRTDDARITGAPFYVMEFVDGIILRDPAAVEASVPVAERPAFARSLMTTLAELHSVDPRDVGWAALAERDDYFSRQLNRWSTNWAADRVRVLDDIGRAGDRLRERMPRQGAPGVVHGDYRIDNCVYGPDDSIRAVLDWELTTVGDPLADLGQLLTYWTEPGDDVRALENPPTLAPGFPTRDELVEMYVQASPDADVSNLQFAIAYNWWKVACIVENVYTRMARGAMGASDRTPESFAAQAERIAAQAWRFAREL</sequence>
<dbReference type="Gene3D" id="3.90.1200.10">
    <property type="match status" value="1"/>
</dbReference>
<evidence type="ECO:0000259" key="1">
    <source>
        <dbReference type="Pfam" id="PF01636"/>
    </source>
</evidence>
<dbReference type="SUPFAM" id="SSF56112">
    <property type="entry name" value="Protein kinase-like (PK-like)"/>
    <property type="match status" value="1"/>
</dbReference>
<dbReference type="InterPro" id="IPR052898">
    <property type="entry name" value="ACAD10-like"/>
</dbReference>
<organism evidence="2 3">
    <name type="scientific">Microbacterium bandirmense</name>
    <dbReference type="NCBI Taxonomy" id="3122050"/>
    <lineage>
        <taxon>Bacteria</taxon>
        <taxon>Bacillati</taxon>
        <taxon>Actinomycetota</taxon>
        <taxon>Actinomycetes</taxon>
        <taxon>Micrococcales</taxon>
        <taxon>Microbacteriaceae</taxon>
        <taxon>Microbacterium</taxon>
    </lineage>
</organism>
<dbReference type="CDD" id="cd05154">
    <property type="entry name" value="ACAD10_11_N-like"/>
    <property type="match status" value="1"/>
</dbReference>
<dbReference type="PANTHER" id="PTHR47829">
    <property type="entry name" value="HYDROLASE, PUTATIVE (AFU_ORTHOLOGUE AFUA_1G12880)-RELATED"/>
    <property type="match status" value="1"/>
</dbReference>
<gene>
    <name evidence="2" type="ORF">WDU99_16065</name>
</gene>
<dbReference type="EMBL" id="JBBDGM010000019">
    <property type="protein sequence ID" value="MEJ1089832.1"/>
    <property type="molecule type" value="Genomic_DNA"/>
</dbReference>
<reference evidence="2 3" key="1">
    <citation type="submission" date="2024-02" db="EMBL/GenBank/DDBJ databases">
        <authorList>
            <person name="Saticioglu I.B."/>
        </authorList>
    </citation>
    <scope>NUCLEOTIDE SEQUENCE [LARGE SCALE GENOMIC DNA]</scope>
    <source>
        <strain evidence="2 3">Mu-80</strain>
    </source>
</reference>
<dbReference type="RefSeq" id="WP_337333477.1">
    <property type="nucleotide sequence ID" value="NZ_JBBDGM010000019.1"/>
</dbReference>
<dbReference type="InterPro" id="IPR011009">
    <property type="entry name" value="Kinase-like_dom_sf"/>
</dbReference>